<feature type="domain" description="MmgE/PrpD N-terminal" evidence="2">
    <location>
        <begin position="9"/>
        <end position="242"/>
    </location>
</feature>
<dbReference type="Proteomes" id="UP001232973">
    <property type="component" value="Unassembled WGS sequence"/>
</dbReference>
<sequence length="451" mass="48720">MEQNTLTLEKLSKWALSTKKEEIPQEVIEHAKKSLVNWLAVTWAGQETEEGRIFCGDNTQGWVLGSGNAVALGVKRGVSPMNAAFINGANAHVLDFDDTHLGTVIHPSAPVFAALLSVIGEDAIVSGSDVLGAFSVACELFIRIGISVNPKHYDSGWHITASLGGFGGAFAIAKLMGFNLKQTVNAAALAGLGTSGFRSAFGTMGKPYQVGLAASNSVLAAEMAQMGADGPANFLESNRGLMITTDRIDYSAFDDLGRRWEFMNNSFKPYPCGVVTHPVIDGGVEIHNLGIAPNEIEAIVGAVHPLVNELTAIQNPTEGLDGKFSATFLLALSICDGFVVPAQFNKECLARTDIRELMSKITFVNSKDMARDAVELKIRLKIGSERIVRIDHASGSVENPMNWKQVEEKYYRLTSAWGKSKQDEILSFLKGFDAAPRASTLVEYMKQLSYV</sequence>
<dbReference type="SUPFAM" id="SSF103378">
    <property type="entry name" value="2-methylcitrate dehydratase PrpD"/>
    <property type="match status" value="1"/>
</dbReference>
<dbReference type="RefSeq" id="WP_274457491.1">
    <property type="nucleotide sequence ID" value="NZ_CP067097.1"/>
</dbReference>
<accession>A0ABT9XJH6</accession>
<comment type="similarity">
    <text evidence="1">Belongs to the PrpD family.</text>
</comment>
<dbReference type="Gene3D" id="1.10.4100.10">
    <property type="entry name" value="2-methylcitrate dehydratase PrpD"/>
    <property type="match status" value="1"/>
</dbReference>
<dbReference type="InterPro" id="IPR036148">
    <property type="entry name" value="MmgE/PrpD_sf"/>
</dbReference>
<dbReference type="Pfam" id="PF19305">
    <property type="entry name" value="MmgE_PrpD_C"/>
    <property type="match status" value="1"/>
</dbReference>
<dbReference type="PANTHER" id="PTHR16943">
    <property type="entry name" value="2-METHYLCITRATE DEHYDRATASE-RELATED"/>
    <property type="match status" value="1"/>
</dbReference>
<evidence type="ECO:0000313" key="5">
    <source>
        <dbReference type="Proteomes" id="UP001232973"/>
    </source>
</evidence>
<evidence type="ECO:0000313" key="4">
    <source>
        <dbReference type="EMBL" id="MDQ0190452.1"/>
    </source>
</evidence>
<dbReference type="InterPro" id="IPR045337">
    <property type="entry name" value="MmgE_PrpD_C"/>
</dbReference>
<protein>
    <submittedName>
        <fullName evidence="4">2-methylcitrate dehydratase PrpD</fullName>
    </submittedName>
</protein>
<dbReference type="InterPro" id="IPR042183">
    <property type="entry name" value="MmgE/PrpD_sf_1"/>
</dbReference>
<dbReference type="Gene3D" id="3.30.1330.120">
    <property type="entry name" value="2-methylcitrate dehydratase PrpD"/>
    <property type="match status" value="1"/>
</dbReference>
<evidence type="ECO:0000259" key="2">
    <source>
        <dbReference type="Pfam" id="PF03972"/>
    </source>
</evidence>
<organism evidence="4 5">
    <name type="scientific">Alicyclobacillus cycloheptanicus</name>
    <dbReference type="NCBI Taxonomy" id="1457"/>
    <lineage>
        <taxon>Bacteria</taxon>
        <taxon>Bacillati</taxon>
        <taxon>Bacillota</taxon>
        <taxon>Bacilli</taxon>
        <taxon>Bacillales</taxon>
        <taxon>Alicyclobacillaceae</taxon>
        <taxon>Alicyclobacillus</taxon>
    </lineage>
</organism>
<feature type="domain" description="MmgE/PrpD C-terminal" evidence="3">
    <location>
        <begin position="270"/>
        <end position="424"/>
    </location>
</feature>
<proteinExistence type="inferred from homology"/>
<keyword evidence="5" id="KW-1185">Reference proteome</keyword>
<evidence type="ECO:0000259" key="3">
    <source>
        <dbReference type="Pfam" id="PF19305"/>
    </source>
</evidence>
<dbReference type="InterPro" id="IPR005656">
    <property type="entry name" value="MmgE_PrpD"/>
</dbReference>
<dbReference type="InterPro" id="IPR045336">
    <property type="entry name" value="MmgE_PrpD_N"/>
</dbReference>
<gene>
    <name evidence="4" type="ORF">J2S03_002316</name>
</gene>
<evidence type="ECO:0000256" key="1">
    <source>
        <dbReference type="ARBA" id="ARBA00006174"/>
    </source>
</evidence>
<dbReference type="PANTHER" id="PTHR16943:SF8">
    <property type="entry name" value="2-METHYLCITRATE DEHYDRATASE"/>
    <property type="match status" value="1"/>
</dbReference>
<comment type="caution">
    <text evidence="4">The sequence shown here is derived from an EMBL/GenBank/DDBJ whole genome shotgun (WGS) entry which is preliminary data.</text>
</comment>
<dbReference type="Pfam" id="PF03972">
    <property type="entry name" value="MmgE_PrpD_N"/>
    <property type="match status" value="1"/>
</dbReference>
<reference evidence="4 5" key="1">
    <citation type="submission" date="2023-07" db="EMBL/GenBank/DDBJ databases">
        <title>Genomic Encyclopedia of Type Strains, Phase IV (KMG-IV): sequencing the most valuable type-strain genomes for metagenomic binning, comparative biology and taxonomic classification.</title>
        <authorList>
            <person name="Goeker M."/>
        </authorList>
    </citation>
    <scope>NUCLEOTIDE SEQUENCE [LARGE SCALE GENOMIC DNA]</scope>
    <source>
        <strain evidence="4 5">DSM 4006</strain>
    </source>
</reference>
<name>A0ABT9XJH6_9BACL</name>
<dbReference type="EMBL" id="JAUSTP010000018">
    <property type="protein sequence ID" value="MDQ0190452.1"/>
    <property type="molecule type" value="Genomic_DNA"/>
</dbReference>
<dbReference type="InterPro" id="IPR042188">
    <property type="entry name" value="MmgE/PrpD_sf_2"/>
</dbReference>